<feature type="compositionally biased region" description="Acidic residues" evidence="1">
    <location>
        <begin position="343"/>
        <end position="357"/>
    </location>
</feature>
<feature type="region of interest" description="Disordered" evidence="1">
    <location>
        <begin position="541"/>
        <end position="561"/>
    </location>
</feature>
<name>A0A5C3ETA0_9BASI</name>
<feature type="region of interest" description="Disordered" evidence="1">
    <location>
        <begin position="578"/>
        <end position="600"/>
    </location>
</feature>
<reference evidence="3 4" key="1">
    <citation type="submission" date="2018-03" db="EMBL/GenBank/DDBJ databases">
        <authorList>
            <person name="Guldener U."/>
        </authorList>
    </citation>
    <scope>NUCLEOTIDE SEQUENCE [LARGE SCALE GENOMIC DNA]</scope>
    <source>
        <strain evidence="3 4">DAOM196992</strain>
    </source>
</reference>
<keyword evidence="2" id="KW-0472">Membrane</keyword>
<dbReference type="OrthoDB" id="2504162at2759"/>
<feature type="compositionally biased region" description="Pro residues" evidence="1">
    <location>
        <begin position="64"/>
        <end position="74"/>
    </location>
</feature>
<keyword evidence="2" id="KW-0812">Transmembrane</keyword>
<sequence length="630" mass="67915">MPPPPPPDSLLTASGASVRPVDEPLSDLWATLSSNRPVPLRFVLLPSRRPNKALCPALQATLATPPPPPPPPVEGQPQRYRDRSYTVTRILDPEHKQPYISLAPLLLAGGRTLVSGLLEFDLSLQDGDYDVHLTGLEPFDDIWTPLPLAAQVARQLGLHHRLGALLDRRTRQAWSLDEGGEAGIVHNWRAPPADVDPASYSTEALLRADIRTISLLDHGEAVRTLVSSQQRNAIVSRAGSTNAASAIDEGQAGLQREREKMVRWTTQLHEAYRQVREAKSLLDQAKGYRERRDDEDEARALERQSALLIADTDVESLPPTWQHIDDWLSSRCAPPDSLPLFQNDDDNDDDDDDDTGAGDDHEPLHRRRGRGHGPAAAEVGAWDDSAPLGASDGAGAPLSPSLSDHVGRMLRRIQTKMTRLHRLQILDARRPSPSSAAADAAEMIASVSEDAYRPAATTSGTQTRTPPTQHSQGEANPEGGAQQQRSTAFISDEAARKANKGPGQGQGQGQGRGRGRGDPLRSLDTFLRRVDETVQRSVTASLLAGGTTSTSTPKSTGEAGAEAWQEVQQELRRLHDRLDSQAATASPSGSTATMQTSGRDGLPNPAIVLTVFAISALFLLASAIFGPCIG</sequence>
<keyword evidence="4" id="KW-1185">Reference proteome</keyword>
<dbReference type="AlphaFoldDB" id="A0A5C3ETA0"/>
<keyword evidence="2" id="KW-1133">Transmembrane helix</keyword>
<gene>
    <name evidence="3" type="ORF">PSFLO_00227</name>
</gene>
<dbReference type="EMBL" id="OOIP01000001">
    <property type="protein sequence ID" value="SPO34756.1"/>
    <property type="molecule type" value="Genomic_DNA"/>
</dbReference>
<accession>A0A5C3ETA0</accession>
<feature type="region of interest" description="Disordered" evidence="1">
    <location>
        <begin position="60"/>
        <end position="80"/>
    </location>
</feature>
<dbReference type="Proteomes" id="UP000323386">
    <property type="component" value="Unassembled WGS sequence"/>
</dbReference>
<organism evidence="3 4">
    <name type="scientific">Pseudozyma flocculosa</name>
    <dbReference type="NCBI Taxonomy" id="84751"/>
    <lineage>
        <taxon>Eukaryota</taxon>
        <taxon>Fungi</taxon>
        <taxon>Dikarya</taxon>
        <taxon>Basidiomycota</taxon>
        <taxon>Ustilaginomycotina</taxon>
        <taxon>Ustilaginomycetes</taxon>
        <taxon>Ustilaginales</taxon>
        <taxon>Ustilaginaceae</taxon>
        <taxon>Pseudozyma</taxon>
    </lineage>
</organism>
<evidence type="ECO:0000256" key="1">
    <source>
        <dbReference type="SAM" id="MobiDB-lite"/>
    </source>
</evidence>
<proteinExistence type="predicted"/>
<evidence type="ECO:0000313" key="3">
    <source>
        <dbReference type="EMBL" id="SPO34756.1"/>
    </source>
</evidence>
<protein>
    <submittedName>
        <fullName evidence="3">Uncharacterized protein</fullName>
    </submittedName>
</protein>
<feature type="transmembrane region" description="Helical" evidence="2">
    <location>
        <begin position="606"/>
        <end position="629"/>
    </location>
</feature>
<feature type="compositionally biased region" description="Low complexity" evidence="1">
    <location>
        <begin position="541"/>
        <end position="557"/>
    </location>
</feature>
<feature type="compositionally biased region" description="Gly residues" evidence="1">
    <location>
        <begin position="502"/>
        <end position="512"/>
    </location>
</feature>
<feature type="region of interest" description="Disordered" evidence="1">
    <location>
        <begin position="335"/>
        <end position="403"/>
    </location>
</feature>
<feature type="region of interest" description="Disordered" evidence="1">
    <location>
        <begin position="449"/>
        <end position="521"/>
    </location>
</feature>
<evidence type="ECO:0000256" key="2">
    <source>
        <dbReference type="SAM" id="Phobius"/>
    </source>
</evidence>
<feature type="compositionally biased region" description="Low complexity" evidence="1">
    <location>
        <begin position="580"/>
        <end position="593"/>
    </location>
</feature>
<feature type="compositionally biased region" description="Low complexity" evidence="1">
    <location>
        <begin position="454"/>
        <end position="469"/>
    </location>
</feature>
<evidence type="ECO:0000313" key="4">
    <source>
        <dbReference type="Proteomes" id="UP000323386"/>
    </source>
</evidence>